<evidence type="ECO:0000313" key="3">
    <source>
        <dbReference type="Proteomes" id="UP000308652"/>
    </source>
</evidence>
<dbReference type="EMBL" id="ML213597">
    <property type="protein sequence ID" value="TFK40041.1"/>
    <property type="molecule type" value="Genomic_DNA"/>
</dbReference>
<dbReference type="AlphaFoldDB" id="A0A5C3MFT7"/>
<feature type="region of interest" description="Disordered" evidence="1">
    <location>
        <begin position="100"/>
        <end position="120"/>
    </location>
</feature>
<evidence type="ECO:0000256" key="1">
    <source>
        <dbReference type="SAM" id="MobiDB-lite"/>
    </source>
</evidence>
<keyword evidence="3" id="KW-1185">Reference proteome</keyword>
<proteinExistence type="predicted"/>
<feature type="compositionally biased region" description="Pro residues" evidence="1">
    <location>
        <begin position="100"/>
        <end position="114"/>
    </location>
</feature>
<feature type="region of interest" description="Disordered" evidence="1">
    <location>
        <begin position="176"/>
        <end position="195"/>
    </location>
</feature>
<accession>A0A5C3MFT7</accession>
<organism evidence="2 3">
    <name type="scientific">Crucibulum laeve</name>
    <dbReference type="NCBI Taxonomy" id="68775"/>
    <lineage>
        <taxon>Eukaryota</taxon>
        <taxon>Fungi</taxon>
        <taxon>Dikarya</taxon>
        <taxon>Basidiomycota</taxon>
        <taxon>Agaricomycotina</taxon>
        <taxon>Agaricomycetes</taxon>
        <taxon>Agaricomycetidae</taxon>
        <taxon>Agaricales</taxon>
        <taxon>Agaricineae</taxon>
        <taxon>Nidulariaceae</taxon>
        <taxon>Crucibulum</taxon>
    </lineage>
</organism>
<sequence>MAPRPRFLNPHFLPESIKTVSRQELSAEDDEEIVGIANEDEMAVSRLRELIQSSLVTDQSGNVEGRKKKRRKINEEGDTCDVNMQEPVSFRLVSTTLPPLPLLLQPKPPPPPITREPDCEDTDEQADLRCQRAQMAAVDSDTIIKECTVSWPTPRTSVLCAEVSLSLPNAPLLVIQRPQPPRKTRPPVPPSELRQYPYNPDAPPPLGCTTLTKCPLIEGAFSIQPSKKRQSRHAVSSRKIERPSPTFWRPNPLYEGKCRGYAFGYPSSFIAHDEHETGIKGPRYRRDDMRTAQYPEVLFDR</sequence>
<protein>
    <submittedName>
        <fullName evidence="2">Uncharacterized protein</fullName>
    </submittedName>
</protein>
<reference evidence="2 3" key="1">
    <citation type="journal article" date="2019" name="Nat. Ecol. Evol.">
        <title>Megaphylogeny resolves global patterns of mushroom evolution.</title>
        <authorList>
            <person name="Varga T."/>
            <person name="Krizsan K."/>
            <person name="Foldi C."/>
            <person name="Dima B."/>
            <person name="Sanchez-Garcia M."/>
            <person name="Sanchez-Ramirez S."/>
            <person name="Szollosi G.J."/>
            <person name="Szarkandi J.G."/>
            <person name="Papp V."/>
            <person name="Albert L."/>
            <person name="Andreopoulos W."/>
            <person name="Angelini C."/>
            <person name="Antonin V."/>
            <person name="Barry K.W."/>
            <person name="Bougher N.L."/>
            <person name="Buchanan P."/>
            <person name="Buyck B."/>
            <person name="Bense V."/>
            <person name="Catcheside P."/>
            <person name="Chovatia M."/>
            <person name="Cooper J."/>
            <person name="Damon W."/>
            <person name="Desjardin D."/>
            <person name="Finy P."/>
            <person name="Geml J."/>
            <person name="Haridas S."/>
            <person name="Hughes K."/>
            <person name="Justo A."/>
            <person name="Karasinski D."/>
            <person name="Kautmanova I."/>
            <person name="Kiss B."/>
            <person name="Kocsube S."/>
            <person name="Kotiranta H."/>
            <person name="LaButti K.M."/>
            <person name="Lechner B.E."/>
            <person name="Liimatainen K."/>
            <person name="Lipzen A."/>
            <person name="Lukacs Z."/>
            <person name="Mihaltcheva S."/>
            <person name="Morgado L.N."/>
            <person name="Niskanen T."/>
            <person name="Noordeloos M.E."/>
            <person name="Ohm R.A."/>
            <person name="Ortiz-Santana B."/>
            <person name="Ovrebo C."/>
            <person name="Racz N."/>
            <person name="Riley R."/>
            <person name="Savchenko A."/>
            <person name="Shiryaev A."/>
            <person name="Soop K."/>
            <person name="Spirin V."/>
            <person name="Szebenyi C."/>
            <person name="Tomsovsky M."/>
            <person name="Tulloss R.E."/>
            <person name="Uehling J."/>
            <person name="Grigoriev I.V."/>
            <person name="Vagvolgyi C."/>
            <person name="Papp T."/>
            <person name="Martin F.M."/>
            <person name="Miettinen O."/>
            <person name="Hibbett D.S."/>
            <person name="Nagy L.G."/>
        </authorList>
    </citation>
    <scope>NUCLEOTIDE SEQUENCE [LARGE SCALE GENOMIC DNA]</scope>
    <source>
        <strain evidence="2 3">CBS 166.37</strain>
    </source>
</reference>
<dbReference type="OrthoDB" id="3063716at2759"/>
<name>A0A5C3MFT7_9AGAR</name>
<evidence type="ECO:0000313" key="2">
    <source>
        <dbReference type="EMBL" id="TFK40041.1"/>
    </source>
</evidence>
<gene>
    <name evidence="2" type="ORF">BDQ12DRAFT_680251</name>
</gene>
<dbReference type="Proteomes" id="UP000308652">
    <property type="component" value="Unassembled WGS sequence"/>
</dbReference>